<dbReference type="Proteomes" id="UP000759131">
    <property type="component" value="Unassembled WGS sequence"/>
</dbReference>
<feature type="non-terminal residue" evidence="2">
    <location>
        <position position="1"/>
    </location>
</feature>
<dbReference type="OrthoDB" id="294295at2759"/>
<dbReference type="InterPro" id="IPR036291">
    <property type="entry name" value="NAD(P)-bd_dom_sf"/>
</dbReference>
<dbReference type="SUPFAM" id="SSF51735">
    <property type="entry name" value="NAD(P)-binding Rossmann-fold domains"/>
    <property type="match status" value="1"/>
</dbReference>
<gene>
    <name evidence="2" type="ORF">OSB1V03_LOCUS15026</name>
</gene>
<keyword evidence="1" id="KW-0560">Oxidoreductase</keyword>
<accession>A0A7R9Q6W3</accession>
<dbReference type="PRINTS" id="PR00081">
    <property type="entry name" value="GDHRDH"/>
</dbReference>
<dbReference type="GO" id="GO:0016491">
    <property type="term" value="F:oxidoreductase activity"/>
    <property type="evidence" value="ECO:0007669"/>
    <property type="project" value="UniProtKB-KW"/>
</dbReference>
<organism evidence="2">
    <name type="scientific">Medioppia subpectinata</name>
    <dbReference type="NCBI Taxonomy" id="1979941"/>
    <lineage>
        <taxon>Eukaryota</taxon>
        <taxon>Metazoa</taxon>
        <taxon>Ecdysozoa</taxon>
        <taxon>Arthropoda</taxon>
        <taxon>Chelicerata</taxon>
        <taxon>Arachnida</taxon>
        <taxon>Acari</taxon>
        <taxon>Acariformes</taxon>
        <taxon>Sarcoptiformes</taxon>
        <taxon>Oribatida</taxon>
        <taxon>Brachypylina</taxon>
        <taxon>Oppioidea</taxon>
        <taxon>Oppiidae</taxon>
        <taxon>Medioppia</taxon>
    </lineage>
</organism>
<dbReference type="PROSITE" id="PS00061">
    <property type="entry name" value="ADH_SHORT"/>
    <property type="match status" value="1"/>
</dbReference>
<evidence type="ECO:0000256" key="1">
    <source>
        <dbReference type="ARBA" id="ARBA00023002"/>
    </source>
</evidence>
<dbReference type="AlphaFoldDB" id="A0A7R9Q6W3"/>
<evidence type="ECO:0000313" key="3">
    <source>
        <dbReference type="Proteomes" id="UP000759131"/>
    </source>
</evidence>
<sequence length="204" mass="22578">VNNAGVFHAGFAEWGEGVDAYRRTLDVNTLGAIRVTRKYLPLLRQSGGRVVNVLSFASRLAIDGYSAYCVSKYALLAFNDSLRREMFRFGVKVISVEPSCYRTPIAQLEAVNRLQDKVWSESSQSVREDNGIESVENSKSSYARQVGRARDPNEVVDALIRAVITEEPDVRYQCSGILAAIIVSFAELLPICVFDSFLAVCLSV</sequence>
<dbReference type="EMBL" id="CAJPIZ010015003">
    <property type="protein sequence ID" value="CAG2115060.1"/>
    <property type="molecule type" value="Genomic_DNA"/>
</dbReference>
<dbReference type="EMBL" id="OC869578">
    <property type="protein sequence ID" value="CAD7634630.1"/>
    <property type="molecule type" value="Genomic_DNA"/>
</dbReference>
<dbReference type="GO" id="GO:0008202">
    <property type="term" value="P:steroid metabolic process"/>
    <property type="evidence" value="ECO:0007669"/>
    <property type="project" value="TreeGrafter"/>
</dbReference>
<dbReference type="Gene3D" id="3.40.50.720">
    <property type="entry name" value="NAD(P)-binding Rossmann-like Domain"/>
    <property type="match status" value="1"/>
</dbReference>
<dbReference type="PANTHER" id="PTHR43313:SF36">
    <property type="entry name" value="D-BETA-HYDROXYBUTYRATE DEHYDROGENASE, MITOCHONDRIAL"/>
    <property type="match status" value="1"/>
</dbReference>
<keyword evidence="3" id="KW-1185">Reference proteome</keyword>
<dbReference type="InterPro" id="IPR002347">
    <property type="entry name" value="SDR_fam"/>
</dbReference>
<feature type="non-terminal residue" evidence="2">
    <location>
        <position position="204"/>
    </location>
</feature>
<dbReference type="PANTHER" id="PTHR43313">
    <property type="entry name" value="SHORT-CHAIN DEHYDROGENASE/REDUCTASE FAMILY 9C"/>
    <property type="match status" value="1"/>
</dbReference>
<reference evidence="2" key="1">
    <citation type="submission" date="2020-11" db="EMBL/GenBank/DDBJ databases">
        <authorList>
            <person name="Tran Van P."/>
        </authorList>
    </citation>
    <scope>NUCLEOTIDE SEQUENCE</scope>
</reference>
<protein>
    <submittedName>
        <fullName evidence="2">Uncharacterized protein</fullName>
    </submittedName>
</protein>
<evidence type="ECO:0000313" key="2">
    <source>
        <dbReference type="EMBL" id="CAD7634630.1"/>
    </source>
</evidence>
<dbReference type="InterPro" id="IPR020904">
    <property type="entry name" value="Sc_DH/Rdtase_CS"/>
</dbReference>
<proteinExistence type="predicted"/>
<name>A0A7R9Q6W3_9ACAR</name>
<dbReference type="Pfam" id="PF00106">
    <property type="entry name" value="adh_short"/>
    <property type="match status" value="1"/>
</dbReference>